<sequence length="84" mass="8148">MIGSGESVDDVSGMVTLSSGSSEAASSGDVPMQSGVAATVAGRVSVLGGSTSSSTGSTVTVPSGMSSDVSGLRVVLHLRLVMCR</sequence>
<comment type="caution">
    <text evidence="2">The sequence shown here is derived from an EMBL/GenBank/DDBJ whole genome shotgun (WGS) entry which is preliminary data.</text>
</comment>
<evidence type="ECO:0000256" key="1">
    <source>
        <dbReference type="SAM" id="MobiDB-lite"/>
    </source>
</evidence>
<feature type="compositionally biased region" description="Low complexity" evidence="1">
    <location>
        <begin position="18"/>
        <end position="28"/>
    </location>
</feature>
<accession>A0A329RV67</accession>
<feature type="region of interest" description="Disordered" evidence="1">
    <location>
        <begin position="1"/>
        <end position="31"/>
    </location>
</feature>
<protein>
    <submittedName>
        <fullName evidence="2">Uncharacterized protein</fullName>
    </submittedName>
</protein>
<feature type="region of interest" description="Disordered" evidence="1">
    <location>
        <begin position="47"/>
        <end position="67"/>
    </location>
</feature>
<evidence type="ECO:0000313" key="2">
    <source>
        <dbReference type="EMBL" id="RAW27466.1"/>
    </source>
</evidence>
<dbReference type="AlphaFoldDB" id="A0A329RV67"/>
<dbReference type="EMBL" id="MJFZ01000560">
    <property type="protein sequence ID" value="RAW27466.1"/>
    <property type="molecule type" value="Genomic_DNA"/>
</dbReference>
<reference evidence="2 3" key="1">
    <citation type="submission" date="2018-01" db="EMBL/GenBank/DDBJ databases">
        <title>Draft genome of the strawberry crown rot pathogen Phytophthora cactorum.</title>
        <authorList>
            <person name="Armitage A.D."/>
            <person name="Lysoe E."/>
            <person name="Nellist C.F."/>
            <person name="Harrison R.J."/>
            <person name="Brurberg M.B."/>
        </authorList>
    </citation>
    <scope>NUCLEOTIDE SEQUENCE [LARGE SCALE GENOMIC DNA]</scope>
    <source>
        <strain evidence="2 3">10300</strain>
    </source>
</reference>
<dbReference type="Proteomes" id="UP000251314">
    <property type="component" value="Unassembled WGS sequence"/>
</dbReference>
<evidence type="ECO:0000313" key="3">
    <source>
        <dbReference type="Proteomes" id="UP000251314"/>
    </source>
</evidence>
<name>A0A329RV67_9STRA</name>
<organism evidence="2 3">
    <name type="scientific">Phytophthora cactorum</name>
    <dbReference type="NCBI Taxonomy" id="29920"/>
    <lineage>
        <taxon>Eukaryota</taxon>
        <taxon>Sar</taxon>
        <taxon>Stramenopiles</taxon>
        <taxon>Oomycota</taxon>
        <taxon>Peronosporomycetes</taxon>
        <taxon>Peronosporales</taxon>
        <taxon>Peronosporaceae</taxon>
        <taxon>Phytophthora</taxon>
    </lineage>
</organism>
<dbReference type="VEuPathDB" id="FungiDB:PC110_g16137"/>
<proteinExistence type="predicted"/>
<gene>
    <name evidence="2" type="ORF">PC110_g16137</name>
</gene>
<keyword evidence="3" id="KW-1185">Reference proteome</keyword>